<keyword evidence="4 6" id="KW-1133">Transmembrane helix</keyword>
<dbReference type="AlphaFoldDB" id="A0A0G3WC28"/>
<keyword evidence="3 6" id="KW-0812">Transmembrane</keyword>
<organism evidence="7 8">
    <name type="scientific">Clostridium aceticum</name>
    <dbReference type="NCBI Taxonomy" id="84022"/>
    <lineage>
        <taxon>Bacteria</taxon>
        <taxon>Bacillati</taxon>
        <taxon>Bacillota</taxon>
        <taxon>Clostridia</taxon>
        <taxon>Eubacteriales</taxon>
        <taxon>Clostridiaceae</taxon>
        <taxon>Clostridium</taxon>
    </lineage>
</organism>
<feature type="transmembrane region" description="Helical" evidence="6">
    <location>
        <begin position="12"/>
        <end position="33"/>
    </location>
</feature>
<evidence type="ECO:0000256" key="5">
    <source>
        <dbReference type="ARBA" id="ARBA00023136"/>
    </source>
</evidence>
<dbReference type="InterPro" id="IPR012902">
    <property type="entry name" value="N_methyl_site"/>
</dbReference>
<comment type="subcellular location">
    <subcellularLocation>
        <location evidence="1">Membrane</location>
        <topology evidence="1">Single-pass membrane protein</topology>
    </subcellularLocation>
</comment>
<proteinExistence type="predicted"/>
<keyword evidence="8" id="KW-1185">Reference proteome</keyword>
<evidence type="ECO:0000313" key="8">
    <source>
        <dbReference type="Proteomes" id="UP000035704"/>
    </source>
</evidence>
<evidence type="ECO:0000256" key="1">
    <source>
        <dbReference type="ARBA" id="ARBA00004167"/>
    </source>
</evidence>
<evidence type="ECO:0000256" key="2">
    <source>
        <dbReference type="ARBA" id="ARBA00022481"/>
    </source>
</evidence>
<evidence type="ECO:0000256" key="6">
    <source>
        <dbReference type="SAM" id="Phobius"/>
    </source>
</evidence>
<dbReference type="Gene3D" id="3.30.700.10">
    <property type="entry name" value="Glycoprotein, Type 4 Pilin"/>
    <property type="match status" value="1"/>
</dbReference>
<evidence type="ECO:0000256" key="3">
    <source>
        <dbReference type="ARBA" id="ARBA00022692"/>
    </source>
</evidence>
<dbReference type="PATRIC" id="fig|84022.6.peg.2822"/>
<dbReference type="PROSITE" id="PS00409">
    <property type="entry name" value="PROKAR_NTER_METHYL"/>
    <property type="match status" value="1"/>
</dbReference>
<evidence type="ECO:0000313" key="7">
    <source>
        <dbReference type="EMBL" id="AKL96226.1"/>
    </source>
</evidence>
<dbReference type="EMBL" id="CP009687">
    <property type="protein sequence ID" value="AKL96226.1"/>
    <property type="molecule type" value="Genomic_DNA"/>
</dbReference>
<dbReference type="GO" id="GO:0016020">
    <property type="term" value="C:membrane"/>
    <property type="evidence" value="ECO:0007669"/>
    <property type="project" value="UniProtKB-SubCell"/>
</dbReference>
<reference evidence="7 8" key="1">
    <citation type="submission" date="2014-10" db="EMBL/GenBank/DDBJ databases">
        <title>Genome sequence of Clostridium aceticum DSM 1496.</title>
        <authorList>
            <person name="Poehlein A."/>
            <person name="Schiel-Bengelsdorf B."/>
            <person name="Gottschalk G."/>
            <person name="Duerre P."/>
            <person name="Daniel R."/>
        </authorList>
    </citation>
    <scope>NUCLEOTIDE SEQUENCE [LARGE SCALE GENOMIC DNA]</scope>
    <source>
        <strain evidence="7 8">DSM 1496</strain>
    </source>
</reference>
<dbReference type="PANTHER" id="PTHR30093">
    <property type="entry name" value="GENERAL SECRETION PATHWAY PROTEIN G"/>
    <property type="match status" value="1"/>
</dbReference>
<dbReference type="PANTHER" id="PTHR30093:SF44">
    <property type="entry name" value="TYPE II SECRETION SYSTEM CORE PROTEIN G"/>
    <property type="match status" value="1"/>
</dbReference>
<dbReference type="Proteomes" id="UP000035704">
    <property type="component" value="Chromosome"/>
</dbReference>
<accession>A0A0G3WC28</accession>
<evidence type="ECO:0000256" key="4">
    <source>
        <dbReference type="ARBA" id="ARBA00022989"/>
    </source>
</evidence>
<dbReference type="RefSeq" id="WP_052661474.1">
    <property type="nucleotide sequence ID" value="NZ_CP009687.1"/>
</dbReference>
<dbReference type="KEGG" id="cace:CACET_c27810"/>
<dbReference type="NCBIfam" id="TIGR02532">
    <property type="entry name" value="IV_pilin_GFxxxE"/>
    <property type="match status" value="1"/>
</dbReference>
<dbReference type="InterPro" id="IPR045584">
    <property type="entry name" value="Pilin-like"/>
</dbReference>
<gene>
    <name evidence="7" type="ORF">CACET_c27810</name>
</gene>
<keyword evidence="5 6" id="KW-0472">Membrane</keyword>
<name>A0A0G3WC28_9CLOT</name>
<dbReference type="Pfam" id="PF07963">
    <property type="entry name" value="N_methyl"/>
    <property type="match status" value="1"/>
</dbReference>
<dbReference type="STRING" id="84022.CACET_c27810"/>
<sequence length="200" mass="21026">MLRKLQNRQKKGFTLVELLIVIVIIGLLAAVLIPKIAGHADKARETGVITDFRSIQTSVQGVGILNGGFGTNAFADEDAVVSAINKDIDVRLNFTEATEAGTTNGIVIGDLVSRQNDPWSNPYMMVVDQTNNCVLVVSAGADGEFGTVEVSETGIVLPSDATGALENKGADKAADNLILFVGQVEGDTVIKTAGLSKNIQ</sequence>
<dbReference type="SUPFAM" id="SSF54523">
    <property type="entry name" value="Pili subunits"/>
    <property type="match status" value="1"/>
</dbReference>
<protein>
    <submittedName>
        <fullName evidence="7">Type II secretory pathway, pseudopilin PulG</fullName>
    </submittedName>
</protein>
<keyword evidence="2" id="KW-0488">Methylation</keyword>